<dbReference type="EMBL" id="BARS01035296">
    <property type="protein sequence ID" value="GAG16943.1"/>
    <property type="molecule type" value="Genomic_DNA"/>
</dbReference>
<gene>
    <name evidence="1" type="ORF">S01H1_54399</name>
</gene>
<sequence>MIAYRYECSCGYKVDTLTWKTVPEDCHKCGRKIKVIVDG</sequence>
<protein>
    <submittedName>
        <fullName evidence="1">Uncharacterized protein</fullName>
    </submittedName>
</protein>
<accession>X0VWY4</accession>
<evidence type="ECO:0000313" key="1">
    <source>
        <dbReference type="EMBL" id="GAG16943.1"/>
    </source>
</evidence>
<comment type="caution">
    <text evidence="1">The sequence shown here is derived from an EMBL/GenBank/DDBJ whole genome shotgun (WGS) entry which is preliminary data.</text>
</comment>
<organism evidence="1">
    <name type="scientific">marine sediment metagenome</name>
    <dbReference type="NCBI Taxonomy" id="412755"/>
    <lineage>
        <taxon>unclassified sequences</taxon>
        <taxon>metagenomes</taxon>
        <taxon>ecological metagenomes</taxon>
    </lineage>
</organism>
<name>X0VWY4_9ZZZZ</name>
<dbReference type="AlphaFoldDB" id="X0VWY4"/>
<proteinExistence type="predicted"/>
<reference evidence="1" key="1">
    <citation type="journal article" date="2014" name="Front. Microbiol.">
        <title>High frequency of phylogenetically diverse reductive dehalogenase-homologous genes in deep subseafloor sedimentary metagenomes.</title>
        <authorList>
            <person name="Kawai M."/>
            <person name="Futagami T."/>
            <person name="Toyoda A."/>
            <person name="Takaki Y."/>
            <person name="Nishi S."/>
            <person name="Hori S."/>
            <person name="Arai W."/>
            <person name="Tsubouchi T."/>
            <person name="Morono Y."/>
            <person name="Uchiyama I."/>
            <person name="Ito T."/>
            <person name="Fujiyama A."/>
            <person name="Inagaki F."/>
            <person name="Takami H."/>
        </authorList>
    </citation>
    <scope>NUCLEOTIDE SEQUENCE</scope>
    <source>
        <strain evidence="1">Expedition CK06-06</strain>
    </source>
</reference>